<name>A0ABR7AUI6_9PSED</name>
<dbReference type="Gene3D" id="3.40.190.290">
    <property type="match status" value="1"/>
</dbReference>
<dbReference type="InterPro" id="IPR005119">
    <property type="entry name" value="LysR_subst-bd"/>
</dbReference>
<evidence type="ECO:0000256" key="1">
    <source>
        <dbReference type="ARBA" id="ARBA00009437"/>
    </source>
</evidence>
<reference evidence="6 7" key="1">
    <citation type="submission" date="2020-08" db="EMBL/GenBank/DDBJ databases">
        <title>Putative novel bacterial strains isolated from necrotic wheat leaf tissues caused by Xanthomonas translucens.</title>
        <authorList>
            <person name="Tambong J.T."/>
        </authorList>
    </citation>
    <scope>NUCLEOTIDE SEQUENCE [LARGE SCALE GENOMIC DNA]</scope>
    <source>
        <strain evidence="6 7">DOAB 1069</strain>
    </source>
</reference>
<dbReference type="InterPro" id="IPR058163">
    <property type="entry name" value="LysR-type_TF_proteobact-type"/>
</dbReference>
<keyword evidence="3" id="KW-0238">DNA-binding</keyword>
<comment type="caution">
    <text evidence="6">The sequence shown here is derived from an EMBL/GenBank/DDBJ whole genome shotgun (WGS) entry which is preliminary data.</text>
</comment>
<feature type="domain" description="HTH lysR-type" evidence="5">
    <location>
        <begin position="1"/>
        <end position="59"/>
    </location>
</feature>
<dbReference type="Gene3D" id="1.10.10.10">
    <property type="entry name" value="Winged helix-like DNA-binding domain superfamily/Winged helix DNA-binding domain"/>
    <property type="match status" value="1"/>
</dbReference>
<accession>A0ABR7AUI6</accession>
<evidence type="ECO:0000313" key="6">
    <source>
        <dbReference type="EMBL" id="MBC3948578.1"/>
    </source>
</evidence>
<evidence type="ECO:0000256" key="3">
    <source>
        <dbReference type="ARBA" id="ARBA00023125"/>
    </source>
</evidence>
<comment type="similarity">
    <text evidence="1">Belongs to the LysR transcriptional regulatory family.</text>
</comment>
<dbReference type="SUPFAM" id="SSF53850">
    <property type="entry name" value="Periplasmic binding protein-like II"/>
    <property type="match status" value="1"/>
</dbReference>
<dbReference type="Pfam" id="PF00126">
    <property type="entry name" value="HTH_1"/>
    <property type="match status" value="1"/>
</dbReference>
<evidence type="ECO:0000256" key="4">
    <source>
        <dbReference type="ARBA" id="ARBA00023163"/>
    </source>
</evidence>
<evidence type="ECO:0000259" key="5">
    <source>
        <dbReference type="PROSITE" id="PS50931"/>
    </source>
</evidence>
<dbReference type="SUPFAM" id="SSF46785">
    <property type="entry name" value="Winged helix' DNA-binding domain"/>
    <property type="match status" value="1"/>
</dbReference>
<dbReference type="PANTHER" id="PTHR30537:SF5">
    <property type="entry name" value="HTH-TYPE TRANSCRIPTIONAL ACTIVATOR TTDR-RELATED"/>
    <property type="match status" value="1"/>
</dbReference>
<dbReference type="InterPro" id="IPR036388">
    <property type="entry name" value="WH-like_DNA-bd_sf"/>
</dbReference>
<evidence type="ECO:0000256" key="2">
    <source>
        <dbReference type="ARBA" id="ARBA00023015"/>
    </source>
</evidence>
<evidence type="ECO:0000313" key="7">
    <source>
        <dbReference type="Proteomes" id="UP000651852"/>
    </source>
</evidence>
<organism evidence="6 7">
    <name type="scientific">Pseudomonas folii</name>
    <dbReference type="NCBI Taxonomy" id="2762593"/>
    <lineage>
        <taxon>Bacteria</taxon>
        <taxon>Pseudomonadati</taxon>
        <taxon>Pseudomonadota</taxon>
        <taxon>Gammaproteobacteria</taxon>
        <taxon>Pseudomonadales</taxon>
        <taxon>Pseudomonadaceae</taxon>
        <taxon>Pseudomonas</taxon>
    </lineage>
</organism>
<dbReference type="InterPro" id="IPR036390">
    <property type="entry name" value="WH_DNA-bd_sf"/>
</dbReference>
<keyword evidence="2" id="KW-0805">Transcription regulation</keyword>
<dbReference type="InterPro" id="IPR000847">
    <property type="entry name" value="LysR_HTH_N"/>
</dbReference>
<gene>
    <name evidence="6" type="ORF">H8S59_02165</name>
</gene>
<sequence>MDRLSSMAAFVKAVEMGSFSAAGDAMQMSAQLIGKHVHHLEQHLGVRLLNRTTRRQSLTDFGREFYERCKTILAEVETAENMAAETQATPTGRLRVNAPVSFGMQSLAPKLPEFMKANPMISVELTLANRAVDVIDEGFDVVFRVGQLSDSGLVARPLAPYQLVLCAAPSYLRDKPAIKTPWDLQDHECLGFTHTELRTHWTFDGPEGKVIVPINSRLMADHGEPLLCAALAGLGILLQPVELVRKALLAGDLVPLLPTYPIPSRPLHVLYPPDRRLTPKLRSFLDFALMTFGPDAVNPQLF</sequence>
<dbReference type="Proteomes" id="UP000651852">
    <property type="component" value="Unassembled WGS sequence"/>
</dbReference>
<dbReference type="PANTHER" id="PTHR30537">
    <property type="entry name" value="HTH-TYPE TRANSCRIPTIONAL REGULATOR"/>
    <property type="match status" value="1"/>
</dbReference>
<dbReference type="CDD" id="cd08477">
    <property type="entry name" value="PBP2_CrgA_like_8"/>
    <property type="match status" value="1"/>
</dbReference>
<protein>
    <submittedName>
        <fullName evidence="6">LysR family transcriptional regulator</fullName>
    </submittedName>
</protein>
<keyword evidence="7" id="KW-1185">Reference proteome</keyword>
<keyword evidence="4" id="KW-0804">Transcription</keyword>
<dbReference type="EMBL" id="JACONW010000005">
    <property type="protein sequence ID" value="MBC3948578.1"/>
    <property type="molecule type" value="Genomic_DNA"/>
</dbReference>
<proteinExistence type="inferred from homology"/>
<dbReference type="RefSeq" id="WP_187520343.1">
    <property type="nucleotide sequence ID" value="NZ_JACONW010000005.1"/>
</dbReference>
<dbReference type="PROSITE" id="PS50931">
    <property type="entry name" value="HTH_LYSR"/>
    <property type="match status" value="1"/>
</dbReference>
<dbReference type="Pfam" id="PF03466">
    <property type="entry name" value="LysR_substrate"/>
    <property type="match status" value="1"/>
</dbReference>